<dbReference type="EMBL" id="BAABDL010000104">
    <property type="protein sequence ID" value="GAA4074027.1"/>
    <property type="molecule type" value="Genomic_DNA"/>
</dbReference>
<evidence type="ECO:0000313" key="2">
    <source>
        <dbReference type="Proteomes" id="UP001501734"/>
    </source>
</evidence>
<gene>
    <name evidence="1" type="ORF">GCM10022410_19050</name>
</gene>
<reference evidence="2" key="1">
    <citation type="journal article" date="2019" name="Int. J. Syst. Evol. Microbiol.">
        <title>The Global Catalogue of Microorganisms (GCM) 10K type strain sequencing project: providing services to taxonomists for standard genome sequencing and annotation.</title>
        <authorList>
            <consortium name="The Broad Institute Genomics Platform"/>
            <consortium name="The Broad Institute Genome Sequencing Center for Infectious Disease"/>
            <person name="Wu L."/>
            <person name="Ma J."/>
        </authorList>
    </citation>
    <scope>NUCLEOTIDE SEQUENCE [LARGE SCALE GENOMIC DNA]</scope>
    <source>
        <strain evidence="2">JCM 17250</strain>
    </source>
</reference>
<dbReference type="Gene3D" id="1.10.287.1100">
    <property type="entry name" value="Sporulation inhibitor A"/>
    <property type="match status" value="1"/>
</dbReference>
<proteinExistence type="predicted"/>
<organism evidence="1 2">
    <name type="scientific">Amphibacillus indicireducens</name>
    <dbReference type="NCBI Taxonomy" id="1076330"/>
    <lineage>
        <taxon>Bacteria</taxon>
        <taxon>Bacillati</taxon>
        <taxon>Bacillota</taxon>
        <taxon>Bacilli</taxon>
        <taxon>Bacillales</taxon>
        <taxon>Bacillaceae</taxon>
        <taxon>Amphibacillus</taxon>
    </lineage>
</organism>
<dbReference type="InterPro" id="IPR036916">
    <property type="entry name" value="Sda_sf"/>
</dbReference>
<evidence type="ECO:0000313" key="1">
    <source>
        <dbReference type="EMBL" id="GAA4074027.1"/>
    </source>
</evidence>
<dbReference type="InterPro" id="IPR015064">
    <property type="entry name" value="Sda"/>
</dbReference>
<dbReference type="SUPFAM" id="SSF100985">
    <property type="entry name" value="Sporulation inhibitor Sda"/>
    <property type="match status" value="1"/>
</dbReference>
<dbReference type="Proteomes" id="UP001501734">
    <property type="component" value="Unassembled WGS sequence"/>
</dbReference>
<dbReference type="RefSeq" id="WP_344912595.1">
    <property type="nucleotide sequence ID" value="NZ_BAABDL010000104.1"/>
</dbReference>
<protein>
    <recommendedName>
        <fullName evidence="3">Developmental checkpoint coupling sporulation initiation to replication initiation</fullName>
    </recommendedName>
</protein>
<sequence>MGSLTDDLLIECYEKAVELKLNEDFIRLIEQEIYNRSLAHLITPSSR</sequence>
<accession>A0ABP7VTA0</accession>
<keyword evidence="2" id="KW-1185">Reference proteome</keyword>
<comment type="caution">
    <text evidence="1">The sequence shown here is derived from an EMBL/GenBank/DDBJ whole genome shotgun (WGS) entry which is preliminary data.</text>
</comment>
<name>A0ABP7VTA0_9BACI</name>
<evidence type="ECO:0008006" key="3">
    <source>
        <dbReference type="Google" id="ProtNLM"/>
    </source>
</evidence>
<dbReference type="Pfam" id="PF08970">
    <property type="entry name" value="Sda"/>
    <property type="match status" value="1"/>
</dbReference>